<evidence type="ECO:0000313" key="5">
    <source>
        <dbReference type="Proteomes" id="UP000298663"/>
    </source>
</evidence>
<feature type="domain" description="Reverse transcriptase" evidence="3">
    <location>
        <begin position="294"/>
        <end position="559"/>
    </location>
</feature>
<dbReference type="PANTHER" id="PTHR19446">
    <property type="entry name" value="REVERSE TRANSCRIPTASES"/>
    <property type="match status" value="1"/>
</dbReference>
<feature type="region of interest" description="Disordered" evidence="2">
    <location>
        <begin position="105"/>
        <end position="140"/>
    </location>
</feature>
<dbReference type="Pfam" id="PF00078">
    <property type="entry name" value="RVT_1"/>
    <property type="match status" value="1"/>
</dbReference>
<sequence>MTKDDADNWRRVALQAMRNSKKPKTPTKPLGYTPPAGALCTVVDHIHAAEQWYAQQPRMELAVDVQPLVDIGQTLVDQSLVERMDISNDVETLSLRKEITLNLDGPKRKLKRKQPSATPNAVPKVVKGPKKPKPFIETPIKSGQPLEEARNIKAHKAPEVTFAKFLFEGPAALQCWSEVEEALESLPFMINATKRNEDPLDQSKWKREVPRASQTRSPNKWSRSFSEGLGPAIPRRPAKCMNLILPECSNNSPRLRNLALLQECPLSFRQYQLISQKDFWRLLLQARPPGLLSQCLSHQRIPMCWKNARTVLLYKKGDRLELSNWRPITLSNVIYKVFTSILAKRVTAFKTLISPEQKGFTDFDGCGDHTAVLSTMIERTVSTKNNIAVAWLDLKNAFGSVPHNVILETLAAMGFGAKFTNVVEDLYTNTTTSIVTAAGTTLPILIKSGVKQGDPISPILFNLCMEVLLRSLKWKDDVKLLAFADDLALAASTTDCLQSALDELVSNASRMGLTFNPTKCASLVVQKGKMCLDTAIKIGGSPVRLLDDEGVYTYLGINIGVHSRLSLEGPLKKGLDDTEKIVASNIAPWQKLDAIKTFILPRFSFFIRNGDPYLKDLDAFDKQMVRHERFAVTAQSEMSNQFLRNGRFVSFSAYRWIHRARLNLHLLNGTNKRAADQRCRICGQRETLPHVLNHCKRAMTLITRRHNAVQNRLVNAIPRRSEQMVYVNQRIPGICSARRPDIVVIKPDSKEAVIIDVTIPFENGARALVDAAQRKIEKYESEIGELQAIGYKVKAFAFVIGSLGTWCPLNTRLKELRVNRVYGRKMVTLMLAETVEFSKDIFWSHILADRYKIPKGRFFNTMPGVSKDLKSKSPTTAEPLSLQEEDADDTPSARSPRPAPRRKRPPAPTPMTLKLQRPAPKKKIAGTEEEDHKRDRIVKTPPPKRRRPTTQ</sequence>
<evidence type="ECO:0000313" key="4">
    <source>
        <dbReference type="EMBL" id="TKR65579.1"/>
    </source>
</evidence>
<dbReference type="Proteomes" id="UP000298663">
    <property type="component" value="Unassembled WGS sequence"/>
</dbReference>
<accession>A0A4U5M9A9</accession>
<evidence type="ECO:0000256" key="2">
    <source>
        <dbReference type="SAM" id="MobiDB-lite"/>
    </source>
</evidence>
<dbReference type="CDD" id="cd01650">
    <property type="entry name" value="RT_nLTR_like"/>
    <property type="match status" value="1"/>
</dbReference>
<feature type="compositionally biased region" description="Basic and acidic residues" evidence="2">
    <location>
        <begin position="199"/>
        <end position="210"/>
    </location>
</feature>
<dbReference type="AlphaFoldDB" id="A0A4U5M9A9"/>
<dbReference type="SUPFAM" id="SSF56672">
    <property type="entry name" value="DNA/RNA polymerases"/>
    <property type="match status" value="1"/>
</dbReference>
<dbReference type="OrthoDB" id="8195432at2759"/>
<dbReference type="InterPro" id="IPR043502">
    <property type="entry name" value="DNA/RNA_pol_sf"/>
</dbReference>
<protein>
    <recommendedName>
        <fullName evidence="3">Reverse transcriptase domain-containing protein</fullName>
    </recommendedName>
</protein>
<dbReference type="InterPro" id="IPR000477">
    <property type="entry name" value="RT_dom"/>
</dbReference>
<evidence type="ECO:0000259" key="3">
    <source>
        <dbReference type="PROSITE" id="PS50878"/>
    </source>
</evidence>
<gene>
    <name evidence="4" type="ORF">L596_025966</name>
</gene>
<feature type="region of interest" description="Disordered" evidence="2">
    <location>
        <begin position="862"/>
        <end position="951"/>
    </location>
</feature>
<dbReference type="Gene3D" id="3.30.70.270">
    <property type="match status" value="1"/>
</dbReference>
<name>A0A4U5M9A9_STECR</name>
<feature type="coiled-coil region" evidence="1">
    <location>
        <begin position="762"/>
        <end position="789"/>
    </location>
</feature>
<evidence type="ECO:0000256" key="1">
    <source>
        <dbReference type="SAM" id="Coils"/>
    </source>
</evidence>
<feature type="compositionally biased region" description="Polar residues" evidence="2">
    <location>
        <begin position="212"/>
        <end position="225"/>
    </location>
</feature>
<proteinExistence type="predicted"/>
<organism evidence="4 5">
    <name type="scientific">Steinernema carpocapsae</name>
    <name type="common">Entomopathogenic nematode</name>
    <dbReference type="NCBI Taxonomy" id="34508"/>
    <lineage>
        <taxon>Eukaryota</taxon>
        <taxon>Metazoa</taxon>
        <taxon>Ecdysozoa</taxon>
        <taxon>Nematoda</taxon>
        <taxon>Chromadorea</taxon>
        <taxon>Rhabditida</taxon>
        <taxon>Tylenchina</taxon>
        <taxon>Panagrolaimomorpha</taxon>
        <taxon>Strongyloidoidea</taxon>
        <taxon>Steinernematidae</taxon>
        <taxon>Steinernema</taxon>
    </lineage>
</organism>
<reference evidence="4 5" key="1">
    <citation type="journal article" date="2015" name="Genome Biol.">
        <title>Comparative genomics of Steinernema reveals deeply conserved gene regulatory networks.</title>
        <authorList>
            <person name="Dillman A.R."/>
            <person name="Macchietto M."/>
            <person name="Porter C.F."/>
            <person name="Rogers A."/>
            <person name="Williams B."/>
            <person name="Antoshechkin I."/>
            <person name="Lee M.M."/>
            <person name="Goodwin Z."/>
            <person name="Lu X."/>
            <person name="Lewis E.E."/>
            <person name="Goodrich-Blair H."/>
            <person name="Stock S.P."/>
            <person name="Adams B.J."/>
            <person name="Sternberg P.W."/>
            <person name="Mortazavi A."/>
        </authorList>
    </citation>
    <scope>NUCLEOTIDE SEQUENCE [LARGE SCALE GENOMIC DNA]</scope>
    <source>
        <strain evidence="4 5">ALL</strain>
    </source>
</reference>
<dbReference type="InterPro" id="IPR043128">
    <property type="entry name" value="Rev_trsase/Diguanyl_cyclase"/>
</dbReference>
<feature type="region of interest" description="Disordered" evidence="2">
    <location>
        <begin position="199"/>
        <end position="230"/>
    </location>
</feature>
<reference evidence="4 5" key="2">
    <citation type="journal article" date="2019" name="G3 (Bethesda)">
        <title>Hybrid Assembly of the Genome of the Entomopathogenic Nematode Steinernema carpocapsae Identifies the X-Chromosome.</title>
        <authorList>
            <person name="Serra L."/>
            <person name="Macchietto M."/>
            <person name="Macias-Munoz A."/>
            <person name="McGill C.J."/>
            <person name="Rodriguez I.M."/>
            <person name="Rodriguez B."/>
            <person name="Murad R."/>
            <person name="Mortazavi A."/>
        </authorList>
    </citation>
    <scope>NUCLEOTIDE SEQUENCE [LARGE SCALE GENOMIC DNA]</scope>
    <source>
        <strain evidence="4 5">ALL</strain>
    </source>
</reference>
<dbReference type="EMBL" id="AZBU02000009">
    <property type="protein sequence ID" value="TKR65579.1"/>
    <property type="molecule type" value="Genomic_DNA"/>
</dbReference>
<keyword evidence="5" id="KW-1185">Reference proteome</keyword>
<comment type="caution">
    <text evidence="4">The sequence shown here is derived from an EMBL/GenBank/DDBJ whole genome shotgun (WGS) entry which is preliminary data.</text>
</comment>
<feature type="compositionally biased region" description="Basic residues" evidence="2">
    <location>
        <begin position="942"/>
        <end position="951"/>
    </location>
</feature>
<dbReference type="PROSITE" id="PS50878">
    <property type="entry name" value="RT_POL"/>
    <property type="match status" value="1"/>
</dbReference>
<keyword evidence="1" id="KW-0175">Coiled coil</keyword>